<dbReference type="InterPro" id="IPR036259">
    <property type="entry name" value="MFS_trans_sf"/>
</dbReference>
<feature type="transmembrane region" description="Helical" evidence="1">
    <location>
        <begin position="35"/>
        <end position="59"/>
    </location>
</feature>
<keyword evidence="1" id="KW-0472">Membrane</keyword>
<evidence type="ECO:0008006" key="3">
    <source>
        <dbReference type="Google" id="ProtNLM"/>
    </source>
</evidence>
<organism evidence="2">
    <name type="scientific">Florenciella parvula</name>
    <dbReference type="NCBI Taxonomy" id="236787"/>
    <lineage>
        <taxon>Eukaryota</taxon>
        <taxon>Sar</taxon>
        <taxon>Stramenopiles</taxon>
        <taxon>Ochrophyta</taxon>
        <taxon>Dictyochophyceae</taxon>
        <taxon>Florenciellales</taxon>
        <taxon>Florenciella</taxon>
    </lineage>
</organism>
<dbReference type="Gene3D" id="1.20.1250.20">
    <property type="entry name" value="MFS general substrate transporter like domains"/>
    <property type="match status" value="1"/>
</dbReference>
<gene>
    <name evidence="2" type="ORF">FPAR1323_LOCUS13425</name>
</gene>
<keyword evidence="1" id="KW-0812">Transmembrane</keyword>
<dbReference type="EMBL" id="HBGT01025783">
    <property type="protein sequence ID" value="CAD9435460.1"/>
    <property type="molecule type" value="Transcribed_RNA"/>
</dbReference>
<sequence length="147" mass="15965">MTLGIWGGRFGTYWMTLFVSTAALLMLGYNESPTIFWVYVSRGGISAASGIVLIATTEWYPSVCRATGTSIAYFVGIIGSIAVTYWTYAYFSTEVIAYGLCILSVISLIPALFLPETVGIDFESLDKPDADFGVSCNTRRVNCCGDD</sequence>
<protein>
    <recommendedName>
        <fullName evidence="3">Major facilitator superfamily (MFS) profile domain-containing protein</fullName>
    </recommendedName>
</protein>
<reference evidence="2" key="1">
    <citation type="submission" date="2021-01" db="EMBL/GenBank/DDBJ databases">
        <authorList>
            <person name="Corre E."/>
            <person name="Pelletier E."/>
            <person name="Niang G."/>
            <person name="Scheremetjew M."/>
            <person name="Finn R."/>
            <person name="Kale V."/>
            <person name="Holt S."/>
            <person name="Cochrane G."/>
            <person name="Meng A."/>
            <person name="Brown T."/>
            <person name="Cohen L."/>
        </authorList>
    </citation>
    <scope>NUCLEOTIDE SEQUENCE</scope>
    <source>
        <strain evidence="2">RCC1693</strain>
    </source>
</reference>
<dbReference type="SUPFAM" id="SSF103473">
    <property type="entry name" value="MFS general substrate transporter"/>
    <property type="match status" value="1"/>
</dbReference>
<feature type="transmembrane region" description="Helical" evidence="1">
    <location>
        <begin position="12"/>
        <end position="29"/>
    </location>
</feature>
<evidence type="ECO:0000256" key="1">
    <source>
        <dbReference type="SAM" id="Phobius"/>
    </source>
</evidence>
<name>A0A7S2G6B8_9STRA</name>
<keyword evidence="1" id="KW-1133">Transmembrane helix</keyword>
<dbReference type="AlphaFoldDB" id="A0A7S2G6B8"/>
<evidence type="ECO:0000313" key="2">
    <source>
        <dbReference type="EMBL" id="CAD9435460.1"/>
    </source>
</evidence>
<proteinExistence type="predicted"/>
<feature type="transmembrane region" description="Helical" evidence="1">
    <location>
        <begin position="71"/>
        <end position="89"/>
    </location>
</feature>
<accession>A0A7S2G6B8</accession>
<feature type="transmembrane region" description="Helical" evidence="1">
    <location>
        <begin position="95"/>
        <end position="114"/>
    </location>
</feature>